<evidence type="ECO:0000256" key="2">
    <source>
        <dbReference type="ARBA" id="ARBA00022679"/>
    </source>
</evidence>
<dbReference type="SUPFAM" id="SSF53335">
    <property type="entry name" value="S-adenosyl-L-methionine-dependent methyltransferases"/>
    <property type="match status" value="1"/>
</dbReference>
<dbReference type="InterPro" id="IPR037163">
    <property type="entry name" value="Spermidine_synt_N_sf"/>
</dbReference>
<accession>A0A6C0KNM6</accession>
<dbReference type="InterPro" id="IPR035246">
    <property type="entry name" value="Spermidine_synt_N"/>
</dbReference>
<dbReference type="Pfam" id="PF17284">
    <property type="entry name" value="Spermine_synt_N"/>
    <property type="match status" value="1"/>
</dbReference>
<dbReference type="AlphaFoldDB" id="A0A6C0KNM6"/>
<evidence type="ECO:0000259" key="4">
    <source>
        <dbReference type="PROSITE" id="PS51006"/>
    </source>
</evidence>
<evidence type="ECO:0000313" key="5">
    <source>
        <dbReference type="EMBL" id="QHU18300.1"/>
    </source>
</evidence>
<comment type="similarity">
    <text evidence="1">Belongs to the spermidine/spermine synthase family.</text>
</comment>
<dbReference type="Pfam" id="PF01564">
    <property type="entry name" value="Spermine_synth"/>
    <property type="match status" value="1"/>
</dbReference>
<dbReference type="PANTHER" id="PTHR43317:SF1">
    <property type="entry name" value="THERMOSPERMINE SYNTHASE ACAULIS5"/>
    <property type="match status" value="1"/>
</dbReference>
<keyword evidence="2" id="KW-0808">Transferase</keyword>
<proteinExistence type="inferred from homology"/>
<dbReference type="InterPro" id="IPR030374">
    <property type="entry name" value="PABS"/>
</dbReference>
<sequence length="228" mass="26293">MNLYREIQPWGFTDYEITEGSYTTFQTKLQKVEFITNPHFGRMLFLDGILQSTTSDEHIYHEALVNAGMTNTSKSVLIAGGAEGGVAREVLKWPSVKIVEMVDWDDELVDHCFFKEQFNTSSFKDPRLSYLNENISKYCEETTKKFDTIFLDLLDINTEEDLYQMQTILSHILNVCAKGRVTIVINIGRYKSHAAHLTPTIVQESEVIEIQVPSFQEPWYLLKLIYST</sequence>
<dbReference type="GO" id="GO:0010487">
    <property type="term" value="F:thermospermine synthase activity"/>
    <property type="evidence" value="ECO:0007669"/>
    <property type="project" value="TreeGrafter"/>
</dbReference>
<dbReference type="Gene3D" id="3.40.50.150">
    <property type="entry name" value="Vaccinia Virus protein VP39"/>
    <property type="match status" value="1"/>
</dbReference>
<name>A0A6C0KNM6_9ZZZZ</name>
<dbReference type="PROSITE" id="PS51006">
    <property type="entry name" value="PABS_2"/>
    <property type="match status" value="1"/>
</dbReference>
<evidence type="ECO:0000256" key="3">
    <source>
        <dbReference type="ARBA" id="ARBA00023115"/>
    </source>
</evidence>
<organism evidence="5">
    <name type="scientific">viral metagenome</name>
    <dbReference type="NCBI Taxonomy" id="1070528"/>
    <lineage>
        <taxon>unclassified sequences</taxon>
        <taxon>metagenomes</taxon>
        <taxon>organismal metagenomes</taxon>
    </lineage>
</organism>
<protein>
    <recommendedName>
        <fullName evidence="4">PABS domain-containing protein</fullName>
    </recommendedName>
</protein>
<keyword evidence="3" id="KW-0620">Polyamine biosynthesis</keyword>
<feature type="domain" description="PABS" evidence="4">
    <location>
        <begin position="1"/>
        <end position="228"/>
    </location>
</feature>
<dbReference type="Gene3D" id="2.30.140.10">
    <property type="entry name" value="Spermidine synthase, tetramerisation domain"/>
    <property type="match status" value="1"/>
</dbReference>
<dbReference type="GO" id="GO:0006596">
    <property type="term" value="P:polyamine biosynthetic process"/>
    <property type="evidence" value="ECO:0007669"/>
    <property type="project" value="UniProtKB-KW"/>
</dbReference>
<reference evidence="5" key="1">
    <citation type="journal article" date="2020" name="Nature">
        <title>Giant virus diversity and host interactions through global metagenomics.</title>
        <authorList>
            <person name="Schulz F."/>
            <person name="Roux S."/>
            <person name="Paez-Espino D."/>
            <person name="Jungbluth S."/>
            <person name="Walsh D.A."/>
            <person name="Denef V.J."/>
            <person name="McMahon K.D."/>
            <person name="Konstantinidis K.T."/>
            <person name="Eloe-Fadrosh E.A."/>
            <person name="Kyrpides N.C."/>
            <person name="Woyke T."/>
        </authorList>
    </citation>
    <scope>NUCLEOTIDE SEQUENCE</scope>
    <source>
        <strain evidence="5">GVMAG-S-3300013006-138</strain>
    </source>
</reference>
<dbReference type="PANTHER" id="PTHR43317">
    <property type="entry name" value="THERMOSPERMINE SYNTHASE ACAULIS5"/>
    <property type="match status" value="1"/>
</dbReference>
<evidence type="ECO:0000256" key="1">
    <source>
        <dbReference type="ARBA" id="ARBA00007867"/>
    </source>
</evidence>
<dbReference type="EMBL" id="MN740926">
    <property type="protein sequence ID" value="QHU18300.1"/>
    <property type="molecule type" value="Genomic_DNA"/>
</dbReference>
<dbReference type="InterPro" id="IPR029063">
    <property type="entry name" value="SAM-dependent_MTases_sf"/>
</dbReference>